<dbReference type="InterPro" id="IPR051211">
    <property type="entry name" value="PG_lysyltransferase"/>
</dbReference>
<comment type="subcellular location">
    <subcellularLocation>
        <location evidence="1">Cell membrane</location>
        <topology evidence="1">Multi-pass membrane protein</topology>
    </subcellularLocation>
</comment>
<dbReference type="InterPro" id="IPR024320">
    <property type="entry name" value="LPG_synthase_C"/>
</dbReference>
<keyword evidence="2" id="KW-1003">Cell membrane</keyword>
<dbReference type="AlphaFoldDB" id="A0A0C1HB87"/>
<feature type="domain" description="Phosphatidylglycerol lysyltransferase C-terminal" evidence="6">
    <location>
        <begin position="38"/>
        <end position="314"/>
    </location>
</feature>
<dbReference type="Pfam" id="PF09924">
    <property type="entry name" value="LPG_synthase_C"/>
    <property type="match status" value="1"/>
</dbReference>
<dbReference type="PATRIC" id="fig|362787.3.peg.1007"/>
<dbReference type="OMA" id="YKEKWAP"/>
<evidence type="ECO:0000256" key="5">
    <source>
        <dbReference type="ARBA" id="ARBA00023136"/>
    </source>
</evidence>
<evidence type="ECO:0000256" key="2">
    <source>
        <dbReference type="ARBA" id="ARBA00022475"/>
    </source>
</evidence>
<dbReference type="Proteomes" id="UP000031465">
    <property type="component" value="Unassembled WGS sequence"/>
</dbReference>
<keyword evidence="3" id="KW-0812">Transmembrane</keyword>
<dbReference type="EMBL" id="JSAN01000064">
    <property type="protein sequence ID" value="KIC72058.1"/>
    <property type="molecule type" value="Genomic_DNA"/>
</dbReference>
<evidence type="ECO:0000256" key="4">
    <source>
        <dbReference type="ARBA" id="ARBA00022989"/>
    </source>
</evidence>
<reference evidence="7 8" key="1">
    <citation type="journal article" date="2014" name="Mol. Biol. Evol.">
        <title>Massive expansion of Ubiquitination-related gene families within the Chlamydiae.</title>
        <authorList>
            <person name="Domman D."/>
            <person name="Collingro A."/>
            <person name="Lagkouvardos I."/>
            <person name="Gehre L."/>
            <person name="Weinmaier T."/>
            <person name="Rattei T."/>
            <person name="Subtil A."/>
            <person name="Horn M."/>
        </authorList>
    </citation>
    <scope>NUCLEOTIDE SEQUENCE [LARGE SCALE GENOMIC DNA]</scope>
    <source>
        <strain evidence="7 8">EI2</strain>
    </source>
</reference>
<dbReference type="GO" id="GO:0055091">
    <property type="term" value="P:phospholipid homeostasis"/>
    <property type="evidence" value="ECO:0007669"/>
    <property type="project" value="TreeGrafter"/>
</dbReference>
<evidence type="ECO:0000256" key="1">
    <source>
        <dbReference type="ARBA" id="ARBA00004651"/>
    </source>
</evidence>
<dbReference type="RefSeq" id="WP_011175481.1">
    <property type="nucleotide sequence ID" value="NZ_JSAN01000064.1"/>
</dbReference>
<accession>A0A0C1HB87</accession>
<dbReference type="PANTHER" id="PTHR34697:SF2">
    <property type="entry name" value="PHOSPHATIDYLGLYCEROL LYSYLTRANSFERASE"/>
    <property type="match status" value="1"/>
</dbReference>
<dbReference type="GO" id="GO:0016755">
    <property type="term" value="F:aminoacyltransferase activity"/>
    <property type="evidence" value="ECO:0007669"/>
    <property type="project" value="TreeGrafter"/>
</dbReference>
<gene>
    <name evidence="7" type="ORF">DB44_CR00100</name>
</gene>
<protein>
    <recommendedName>
        <fullName evidence="6">Phosphatidylglycerol lysyltransferase C-terminal domain-containing protein</fullName>
    </recommendedName>
</protein>
<comment type="caution">
    <text evidence="7">The sequence shown here is derived from an EMBL/GenBank/DDBJ whole genome shotgun (WGS) entry which is preliminary data.</text>
</comment>
<evidence type="ECO:0000256" key="3">
    <source>
        <dbReference type="ARBA" id="ARBA00022692"/>
    </source>
</evidence>
<evidence type="ECO:0000259" key="6">
    <source>
        <dbReference type="Pfam" id="PF09924"/>
    </source>
</evidence>
<keyword evidence="5" id="KW-0472">Membrane</keyword>
<evidence type="ECO:0000313" key="8">
    <source>
        <dbReference type="Proteomes" id="UP000031465"/>
    </source>
</evidence>
<organism evidence="7 8">
    <name type="scientific">Candidatus Protochlamydia amoebophila</name>
    <dbReference type="NCBI Taxonomy" id="362787"/>
    <lineage>
        <taxon>Bacteria</taxon>
        <taxon>Pseudomonadati</taxon>
        <taxon>Chlamydiota</taxon>
        <taxon>Chlamydiia</taxon>
        <taxon>Parachlamydiales</taxon>
        <taxon>Parachlamydiaceae</taxon>
        <taxon>Candidatus Protochlamydia</taxon>
    </lineage>
</organism>
<evidence type="ECO:0000313" key="7">
    <source>
        <dbReference type="EMBL" id="KIC72058.1"/>
    </source>
</evidence>
<dbReference type="PANTHER" id="PTHR34697">
    <property type="entry name" value="PHOSPHATIDYLGLYCEROL LYSYLTRANSFERASE"/>
    <property type="match status" value="1"/>
</dbReference>
<proteinExistence type="predicted"/>
<sequence length="337" mass="38568">MTAVMPTLDQDVDPQFDALMQVRRFGGSCSEAILDPRCQIFTDPFIDGLIGYRLENSRAIVYGDPVCQWEDTPLLIKSFTDFCHREGYKNIIYVITTEKFCKWAMENVCHASVEFGHELFMDPHDDPRAKTGVNASLVRRKVRHAQKEAVVVEEYIIPNLSLEAQIEEVAQKWLKGRRGPQIYISRVHLFDNRAGKRWFYAKQGEKVTGVVVLNELQSRNGWLINRLMHIPGAANGTPEFLLTTVIDTLAKENCHYVTFGAVTTGQLGKLEGLNSISKYIAELSFKFANRFFHLDGKMKFWEKFDPKNELSYLLFTNPSIRIGDIWALMHALNIISK</sequence>
<name>A0A0C1HB87_9BACT</name>
<keyword evidence="4" id="KW-1133">Transmembrane helix</keyword>
<dbReference type="GO" id="GO:0005886">
    <property type="term" value="C:plasma membrane"/>
    <property type="evidence" value="ECO:0007669"/>
    <property type="project" value="UniProtKB-SubCell"/>
</dbReference>